<organism evidence="2 3">
    <name type="scientific">Pseudoleptotrichia goodfellowii F0264</name>
    <dbReference type="NCBI Taxonomy" id="596323"/>
    <lineage>
        <taxon>Bacteria</taxon>
        <taxon>Fusobacteriati</taxon>
        <taxon>Fusobacteriota</taxon>
        <taxon>Fusobacteriia</taxon>
        <taxon>Fusobacteriales</taxon>
        <taxon>Leptotrichiaceae</taxon>
        <taxon>Pseudoleptotrichia</taxon>
    </lineage>
</organism>
<dbReference type="AlphaFoldDB" id="D0GKQ8"/>
<evidence type="ECO:0000313" key="3">
    <source>
        <dbReference type="Proteomes" id="UP000004226"/>
    </source>
</evidence>
<accession>D0GKQ8</accession>
<dbReference type="PANTHER" id="PTHR30535:SF34">
    <property type="entry name" value="MOLYBDATE-BINDING PROTEIN MOLA"/>
    <property type="match status" value="1"/>
</dbReference>
<protein>
    <submittedName>
        <fullName evidence="2">Periplasmic binding protein</fullName>
    </submittedName>
</protein>
<keyword evidence="3" id="KW-1185">Reference proteome</keyword>
<dbReference type="Proteomes" id="UP000004226">
    <property type="component" value="Unassembled WGS sequence"/>
</dbReference>
<dbReference type="RefSeq" id="WP_006807060.1">
    <property type="nucleotide sequence ID" value="NZ_ADAD01000089.1"/>
</dbReference>
<dbReference type="EMBL" id="ADAD01000089">
    <property type="protein sequence ID" value="EEY35338.1"/>
    <property type="molecule type" value="Genomic_DNA"/>
</dbReference>
<evidence type="ECO:0000313" key="2">
    <source>
        <dbReference type="EMBL" id="EEY35338.1"/>
    </source>
</evidence>
<dbReference type="PROSITE" id="PS50983">
    <property type="entry name" value="FE_B12_PBP"/>
    <property type="match status" value="1"/>
</dbReference>
<reference evidence="2 3" key="1">
    <citation type="submission" date="2009-10" db="EMBL/GenBank/DDBJ databases">
        <authorList>
            <person name="Harkins D.M."/>
            <person name="Madupu R."/>
            <person name="Durkin A.S."/>
            <person name="Torralba M."/>
            <person name="Methe B."/>
            <person name="Sutton G.G."/>
            <person name="Strausberg R.L."/>
            <person name="Nelson K.E."/>
        </authorList>
    </citation>
    <scope>NUCLEOTIDE SEQUENCE [LARGE SCALE GENOMIC DNA]</scope>
    <source>
        <strain evidence="2 3">F0264</strain>
    </source>
</reference>
<dbReference type="InterPro" id="IPR002491">
    <property type="entry name" value="ABC_transptr_periplasmic_BD"/>
</dbReference>
<dbReference type="SUPFAM" id="SSF53807">
    <property type="entry name" value="Helical backbone' metal receptor"/>
    <property type="match status" value="1"/>
</dbReference>
<dbReference type="Gene3D" id="3.40.50.1980">
    <property type="entry name" value="Nitrogenase molybdenum iron protein domain"/>
    <property type="match status" value="2"/>
</dbReference>
<dbReference type="GO" id="GO:0071281">
    <property type="term" value="P:cellular response to iron ion"/>
    <property type="evidence" value="ECO:0007669"/>
    <property type="project" value="TreeGrafter"/>
</dbReference>
<dbReference type="Pfam" id="PF01497">
    <property type="entry name" value="Peripla_BP_2"/>
    <property type="match status" value="1"/>
</dbReference>
<dbReference type="PROSITE" id="PS51257">
    <property type="entry name" value="PROKAR_LIPOPROTEIN"/>
    <property type="match status" value="1"/>
</dbReference>
<proteinExistence type="predicted"/>
<dbReference type="eggNOG" id="COG0614">
    <property type="taxonomic scope" value="Bacteria"/>
</dbReference>
<dbReference type="InterPro" id="IPR050902">
    <property type="entry name" value="ABC_Transporter_SBP"/>
</dbReference>
<gene>
    <name evidence="2" type="ORF">HMPREF0554_1500</name>
</gene>
<comment type="caution">
    <text evidence="2">The sequence shown here is derived from an EMBL/GenBank/DDBJ whole genome shotgun (WGS) entry which is preliminary data.</text>
</comment>
<feature type="domain" description="Fe/B12 periplasmic-binding" evidence="1">
    <location>
        <begin position="45"/>
        <end position="293"/>
    </location>
</feature>
<evidence type="ECO:0000259" key="1">
    <source>
        <dbReference type="PROSITE" id="PS50983"/>
    </source>
</evidence>
<name>D0GKQ8_9FUSO</name>
<sequence length="293" mass="33120">MINVKNKIVKKGFLFFFLLLSVIVSCSKKEKSDNKSGTENFKYKRIIVMDPAVVEMFYLLNSEDKIVGISKLQRSKIWPEEKTEKLESVGTFTNVSVEKVLSLKPDLVIASAFYVPQGFEEVLKSNNIELKKVGANSIDEVFTNFQEIGKMLGKEKEAEKIISEKKEKLENIKKLETKEKKGVFILSSAPMRVFGKGTLPDSIMRLLNIQNISDNMPGNSPILTPEFLIKENPDVILTLVKNPEEIVKANPQIKDVSAIKNRKFIVLDSNQVLRGSPRIVDHIAEVYEKTGKN</sequence>
<dbReference type="PANTHER" id="PTHR30535">
    <property type="entry name" value="VITAMIN B12-BINDING PROTEIN"/>
    <property type="match status" value="1"/>
</dbReference>